<evidence type="ECO:0000256" key="1">
    <source>
        <dbReference type="SAM" id="MobiDB-lite"/>
    </source>
</evidence>
<sequence length="194" mass="21185">MVVVVVVVVVVAPKWNEQRKNRPGVLGTREVGGRGAGEFNRWVPLTRSSWSSGGPAEDGGGGGGGSMLCKVFVLVQSQPTNVHTFLTKRERGGPHPVLDSAECYHHSGWCTHRERIPGTMRVDVSYVFTPFLTVPCLVVFHPVEQGTPRAAQMFNHGQFGSSEQETVGHLHVPHEMESQDPDPAPPRNPSNYGR</sequence>
<dbReference type="Proteomes" id="UP001159405">
    <property type="component" value="Unassembled WGS sequence"/>
</dbReference>
<evidence type="ECO:0000313" key="3">
    <source>
        <dbReference type="Proteomes" id="UP001159405"/>
    </source>
</evidence>
<gene>
    <name evidence="2" type="ORF">PLOB_00014588</name>
</gene>
<dbReference type="EMBL" id="CALNXK010000187">
    <property type="protein sequence ID" value="CAH3174054.1"/>
    <property type="molecule type" value="Genomic_DNA"/>
</dbReference>
<reference evidence="2 3" key="1">
    <citation type="submission" date="2022-05" db="EMBL/GenBank/DDBJ databases">
        <authorList>
            <consortium name="Genoscope - CEA"/>
            <person name="William W."/>
        </authorList>
    </citation>
    <scope>NUCLEOTIDE SEQUENCE [LARGE SCALE GENOMIC DNA]</scope>
</reference>
<organism evidence="2 3">
    <name type="scientific">Porites lobata</name>
    <dbReference type="NCBI Taxonomy" id="104759"/>
    <lineage>
        <taxon>Eukaryota</taxon>
        <taxon>Metazoa</taxon>
        <taxon>Cnidaria</taxon>
        <taxon>Anthozoa</taxon>
        <taxon>Hexacorallia</taxon>
        <taxon>Scleractinia</taxon>
        <taxon>Fungiina</taxon>
        <taxon>Poritidae</taxon>
        <taxon>Porites</taxon>
    </lineage>
</organism>
<proteinExistence type="predicted"/>
<evidence type="ECO:0000313" key="2">
    <source>
        <dbReference type="EMBL" id="CAH3174054.1"/>
    </source>
</evidence>
<accession>A0ABN8R3Y2</accession>
<keyword evidence="3" id="KW-1185">Reference proteome</keyword>
<protein>
    <submittedName>
        <fullName evidence="2">Uncharacterized protein</fullName>
    </submittedName>
</protein>
<comment type="caution">
    <text evidence="2">The sequence shown here is derived from an EMBL/GenBank/DDBJ whole genome shotgun (WGS) entry which is preliminary data.</text>
</comment>
<name>A0ABN8R3Y2_9CNID</name>
<feature type="region of interest" description="Disordered" evidence="1">
    <location>
        <begin position="174"/>
        <end position="194"/>
    </location>
</feature>